<dbReference type="EMBL" id="BTFZ01000001">
    <property type="protein sequence ID" value="GMM32976.1"/>
    <property type="molecule type" value="Genomic_DNA"/>
</dbReference>
<dbReference type="GO" id="GO:0000329">
    <property type="term" value="C:fungal-type vacuole membrane"/>
    <property type="evidence" value="ECO:0007669"/>
    <property type="project" value="TreeGrafter"/>
</dbReference>
<dbReference type="PANTHER" id="PTHR22950:SF224">
    <property type="entry name" value="VACUOLAR AMINO ACID TRANSPORTER 7"/>
    <property type="match status" value="1"/>
</dbReference>
<feature type="transmembrane region" description="Helical" evidence="6">
    <location>
        <begin position="185"/>
        <end position="205"/>
    </location>
</feature>
<dbReference type="AlphaFoldDB" id="A0AAV5QE01"/>
<sequence length="437" mass="47850">MEDLTNGPPLASTISSIANLTKTIVGAGMLAIPYAFRADSIIFGILIILLAGVASGFGLYLQFRSSKFLPPGHATFFSVCSITYPKLSAIFDLAIFLQCYGCCVSYLVIVGDLLPDLIKHDSFQRSQAILSSAIIIFPLLYLKSLNSLKYTSMLGLAAIAYLFLLVVAHFVVGDVSSELKGEIRIIEPLGLVPMLSTFSIIVFAYTGHQNMYSVINESKDKSTKNILVIIVSCVAISTTLFIIIGLAGYLTFGSNVSGNVILMYDNKLPNIIGRYATIFMVIFSLPLMFHPCRLSANNIVYYIQTNYCSQTEMKTITEDEETPLLQTDEPSPSEMQPVIVPFSNKTFIVLTTSLGLLAYVLALSISEFALVLSLVGATGSTTISFILPGLFGYKLLANDHTDINYKQDRIFKLFSVGLTYWGFLVMFVCVGATLFFN</sequence>
<evidence type="ECO:0000256" key="5">
    <source>
        <dbReference type="ARBA" id="ARBA00023136"/>
    </source>
</evidence>
<feature type="transmembrane region" description="Helical" evidence="6">
    <location>
        <begin position="371"/>
        <end position="393"/>
    </location>
</feature>
<dbReference type="PANTHER" id="PTHR22950">
    <property type="entry name" value="AMINO ACID TRANSPORTER"/>
    <property type="match status" value="1"/>
</dbReference>
<keyword evidence="9" id="KW-1185">Reference proteome</keyword>
<evidence type="ECO:0000256" key="6">
    <source>
        <dbReference type="SAM" id="Phobius"/>
    </source>
</evidence>
<keyword evidence="5 6" id="KW-0472">Membrane</keyword>
<evidence type="ECO:0000313" key="9">
    <source>
        <dbReference type="Proteomes" id="UP001360560"/>
    </source>
</evidence>
<feature type="transmembrane region" description="Helical" evidence="6">
    <location>
        <begin position="347"/>
        <end position="365"/>
    </location>
</feature>
<evidence type="ECO:0000313" key="8">
    <source>
        <dbReference type="EMBL" id="GMM32976.1"/>
    </source>
</evidence>
<evidence type="ECO:0000256" key="3">
    <source>
        <dbReference type="ARBA" id="ARBA00022692"/>
    </source>
</evidence>
<proteinExistence type="inferred from homology"/>
<comment type="subcellular location">
    <subcellularLocation>
        <location evidence="1">Vacuole membrane</location>
        <topology evidence="1">Multi-pass membrane protein</topology>
    </subcellularLocation>
</comment>
<comment type="caution">
    <text evidence="8">The sequence shown here is derived from an EMBL/GenBank/DDBJ whole genome shotgun (WGS) entry which is preliminary data.</text>
</comment>
<feature type="transmembrane region" description="Helical" evidence="6">
    <location>
        <begin position="413"/>
        <end position="436"/>
    </location>
</feature>
<feature type="transmembrane region" description="Helical" evidence="6">
    <location>
        <begin position="41"/>
        <end position="61"/>
    </location>
</feature>
<evidence type="ECO:0000256" key="4">
    <source>
        <dbReference type="ARBA" id="ARBA00022989"/>
    </source>
</evidence>
<accession>A0AAV5QE01</accession>
<evidence type="ECO:0000259" key="7">
    <source>
        <dbReference type="Pfam" id="PF01490"/>
    </source>
</evidence>
<protein>
    <submittedName>
        <fullName evidence="8">Avt7 protein</fullName>
    </submittedName>
</protein>
<dbReference type="Gene3D" id="1.20.1740.10">
    <property type="entry name" value="Amino acid/polyamine transporter I"/>
    <property type="match status" value="1"/>
</dbReference>
<feature type="transmembrane region" description="Helical" evidence="6">
    <location>
        <begin position="123"/>
        <end position="142"/>
    </location>
</feature>
<evidence type="ECO:0000256" key="2">
    <source>
        <dbReference type="ARBA" id="ARBA00008066"/>
    </source>
</evidence>
<feature type="transmembrane region" description="Helical" evidence="6">
    <location>
        <begin position="154"/>
        <end position="173"/>
    </location>
</feature>
<keyword evidence="4 6" id="KW-1133">Transmembrane helix</keyword>
<keyword evidence="3 6" id="KW-0812">Transmembrane</keyword>
<comment type="similarity">
    <text evidence="2">Belongs to the amino acid/polyamine transporter 2 family.</text>
</comment>
<reference evidence="8 9" key="1">
    <citation type="journal article" date="2023" name="Elife">
        <title>Identification of key yeast species and microbe-microbe interactions impacting larval growth of Drosophila in the wild.</title>
        <authorList>
            <person name="Mure A."/>
            <person name="Sugiura Y."/>
            <person name="Maeda R."/>
            <person name="Honda K."/>
            <person name="Sakurai N."/>
            <person name="Takahashi Y."/>
            <person name="Watada M."/>
            <person name="Katoh T."/>
            <person name="Gotoh A."/>
            <person name="Gotoh Y."/>
            <person name="Taniguchi I."/>
            <person name="Nakamura K."/>
            <person name="Hayashi T."/>
            <person name="Katayama T."/>
            <person name="Uemura T."/>
            <person name="Hattori Y."/>
        </authorList>
    </citation>
    <scope>NUCLEOTIDE SEQUENCE [LARGE SCALE GENOMIC DNA]</scope>
    <source>
        <strain evidence="8 9">SC-9</strain>
    </source>
</reference>
<evidence type="ECO:0000256" key="1">
    <source>
        <dbReference type="ARBA" id="ARBA00004128"/>
    </source>
</evidence>
<feature type="domain" description="Amino acid transporter transmembrane" evidence="7">
    <location>
        <begin position="12"/>
        <end position="430"/>
    </location>
</feature>
<feature type="transmembrane region" description="Helical" evidence="6">
    <location>
        <begin position="226"/>
        <end position="252"/>
    </location>
</feature>
<dbReference type="RefSeq" id="XP_064849976.1">
    <property type="nucleotide sequence ID" value="XM_064993904.1"/>
</dbReference>
<dbReference type="GO" id="GO:0005290">
    <property type="term" value="F:L-histidine transmembrane transporter activity"/>
    <property type="evidence" value="ECO:0007669"/>
    <property type="project" value="TreeGrafter"/>
</dbReference>
<feature type="transmembrane region" description="Helical" evidence="6">
    <location>
        <begin position="272"/>
        <end position="289"/>
    </location>
</feature>
<dbReference type="GO" id="GO:0015189">
    <property type="term" value="F:L-lysine transmembrane transporter activity"/>
    <property type="evidence" value="ECO:0007669"/>
    <property type="project" value="TreeGrafter"/>
</dbReference>
<dbReference type="Pfam" id="PF01490">
    <property type="entry name" value="Aa_trans"/>
    <property type="match status" value="1"/>
</dbReference>
<dbReference type="GO" id="GO:0015194">
    <property type="term" value="F:L-serine transmembrane transporter activity"/>
    <property type="evidence" value="ECO:0007669"/>
    <property type="project" value="TreeGrafter"/>
</dbReference>
<name>A0AAV5QE01_9ASCO</name>
<dbReference type="GO" id="GO:0005313">
    <property type="term" value="F:L-glutamate transmembrane transporter activity"/>
    <property type="evidence" value="ECO:0007669"/>
    <property type="project" value="TreeGrafter"/>
</dbReference>
<organism evidence="8 9">
    <name type="scientific">Saccharomycopsis crataegensis</name>
    <dbReference type="NCBI Taxonomy" id="43959"/>
    <lineage>
        <taxon>Eukaryota</taxon>
        <taxon>Fungi</taxon>
        <taxon>Dikarya</taxon>
        <taxon>Ascomycota</taxon>
        <taxon>Saccharomycotina</taxon>
        <taxon>Saccharomycetes</taxon>
        <taxon>Saccharomycopsidaceae</taxon>
        <taxon>Saccharomycopsis</taxon>
    </lineage>
</organism>
<dbReference type="GO" id="GO:0005302">
    <property type="term" value="F:L-tyrosine transmembrane transporter activity"/>
    <property type="evidence" value="ECO:0007669"/>
    <property type="project" value="TreeGrafter"/>
</dbReference>
<dbReference type="GeneID" id="90070955"/>
<dbReference type="GO" id="GO:0061459">
    <property type="term" value="F:L-arginine transmembrane transporter activity"/>
    <property type="evidence" value="ECO:0007669"/>
    <property type="project" value="TreeGrafter"/>
</dbReference>
<dbReference type="InterPro" id="IPR013057">
    <property type="entry name" value="AA_transpt_TM"/>
</dbReference>
<dbReference type="Proteomes" id="UP001360560">
    <property type="component" value="Unassembled WGS sequence"/>
</dbReference>
<gene>
    <name evidence="8" type="ORF">DASC09_003010</name>
</gene>
<feature type="transmembrane region" description="Helical" evidence="6">
    <location>
        <begin position="90"/>
        <end position="111"/>
    </location>
</feature>